<protein>
    <submittedName>
        <fullName evidence="2">Cysteine proteinase inhibitor 7</fullName>
    </submittedName>
</protein>
<accession>A0ABD1B3Z8</accession>
<sequence>MKMRQSLMWMMLICVLFVLFYGFGQYVICREEKGTYNDIMNNVVKMKLGGFSDSMKNGAEIDDIALFSVQEHNGRENGVLELARVLKTT</sequence>
<dbReference type="AlphaFoldDB" id="A0ABD1B3Z8"/>
<feature type="chain" id="PRO_5044870370" evidence="1">
    <location>
        <begin position="25"/>
        <end position="89"/>
    </location>
</feature>
<dbReference type="SUPFAM" id="SSF54403">
    <property type="entry name" value="Cystatin/monellin"/>
    <property type="match status" value="1"/>
</dbReference>
<dbReference type="Gene3D" id="3.10.450.10">
    <property type="match status" value="1"/>
</dbReference>
<reference evidence="2 3" key="1">
    <citation type="submission" date="2024-04" db="EMBL/GenBank/DDBJ databases">
        <title>Genome assembly C_amara_ONT_v2.</title>
        <authorList>
            <person name="Yant L."/>
            <person name="Moore C."/>
            <person name="Slenker M."/>
        </authorList>
    </citation>
    <scope>NUCLEOTIDE SEQUENCE [LARGE SCALE GENOMIC DNA]</scope>
    <source>
        <tissue evidence="2">Leaf</tissue>
    </source>
</reference>
<dbReference type="EMBL" id="JBANAX010000339">
    <property type="protein sequence ID" value="KAL1213514.1"/>
    <property type="molecule type" value="Genomic_DNA"/>
</dbReference>
<organism evidence="2 3">
    <name type="scientific">Cardamine amara subsp. amara</name>
    <dbReference type="NCBI Taxonomy" id="228776"/>
    <lineage>
        <taxon>Eukaryota</taxon>
        <taxon>Viridiplantae</taxon>
        <taxon>Streptophyta</taxon>
        <taxon>Embryophyta</taxon>
        <taxon>Tracheophyta</taxon>
        <taxon>Spermatophyta</taxon>
        <taxon>Magnoliopsida</taxon>
        <taxon>eudicotyledons</taxon>
        <taxon>Gunneridae</taxon>
        <taxon>Pentapetalae</taxon>
        <taxon>rosids</taxon>
        <taxon>malvids</taxon>
        <taxon>Brassicales</taxon>
        <taxon>Brassicaceae</taxon>
        <taxon>Cardamineae</taxon>
        <taxon>Cardamine</taxon>
    </lineage>
</organism>
<gene>
    <name evidence="2" type="ORF">V5N11_030906</name>
</gene>
<proteinExistence type="predicted"/>
<dbReference type="Proteomes" id="UP001558713">
    <property type="component" value="Unassembled WGS sequence"/>
</dbReference>
<evidence type="ECO:0000256" key="1">
    <source>
        <dbReference type="SAM" id="SignalP"/>
    </source>
</evidence>
<keyword evidence="1" id="KW-0732">Signal</keyword>
<name>A0ABD1B3Z8_CARAN</name>
<comment type="caution">
    <text evidence="2">The sequence shown here is derived from an EMBL/GenBank/DDBJ whole genome shotgun (WGS) entry which is preliminary data.</text>
</comment>
<dbReference type="InterPro" id="IPR046350">
    <property type="entry name" value="Cystatin_sf"/>
</dbReference>
<evidence type="ECO:0000313" key="2">
    <source>
        <dbReference type="EMBL" id="KAL1213514.1"/>
    </source>
</evidence>
<keyword evidence="3" id="KW-1185">Reference proteome</keyword>
<evidence type="ECO:0000313" key="3">
    <source>
        <dbReference type="Proteomes" id="UP001558713"/>
    </source>
</evidence>
<feature type="signal peptide" evidence="1">
    <location>
        <begin position="1"/>
        <end position="24"/>
    </location>
</feature>